<protein>
    <submittedName>
        <fullName evidence="2">Uncharacterized protein</fullName>
    </submittedName>
</protein>
<accession>A0A814Q4G8</accession>
<proteinExistence type="predicted"/>
<keyword evidence="1" id="KW-0472">Membrane</keyword>
<gene>
    <name evidence="2" type="ORF">OXX778_LOCUS21794</name>
</gene>
<keyword evidence="1" id="KW-1133">Transmembrane helix</keyword>
<dbReference type="EMBL" id="CAJNOC010008404">
    <property type="protein sequence ID" value="CAF1115047.1"/>
    <property type="molecule type" value="Genomic_DNA"/>
</dbReference>
<feature type="transmembrane region" description="Helical" evidence="1">
    <location>
        <begin position="9"/>
        <end position="35"/>
    </location>
</feature>
<organism evidence="2 3">
    <name type="scientific">Brachionus calyciflorus</name>
    <dbReference type="NCBI Taxonomy" id="104777"/>
    <lineage>
        <taxon>Eukaryota</taxon>
        <taxon>Metazoa</taxon>
        <taxon>Spiralia</taxon>
        <taxon>Gnathifera</taxon>
        <taxon>Rotifera</taxon>
        <taxon>Eurotatoria</taxon>
        <taxon>Monogononta</taxon>
        <taxon>Pseudotrocha</taxon>
        <taxon>Ploima</taxon>
        <taxon>Brachionidae</taxon>
        <taxon>Brachionus</taxon>
    </lineage>
</organism>
<name>A0A814Q4G8_9BILA</name>
<dbReference type="Proteomes" id="UP000663879">
    <property type="component" value="Unassembled WGS sequence"/>
</dbReference>
<feature type="transmembrane region" description="Helical" evidence="1">
    <location>
        <begin position="156"/>
        <end position="179"/>
    </location>
</feature>
<dbReference type="OrthoDB" id="10155085at2759"/>
<keyword evidence="3" id="KW-1185">Reference proteome</keyword>
<reference evidence="2" key="1">
    <citation type="submission" date="2021-02" db="EMBL/GenBank/DDBJ databases">
        <authorList>
            <person name="Nowell W R."/>
        </authorList>
    </citation>
    <scope>NUCLEOTIDE SEQUENCE</scope>
    <source>
        <strain evidence="2">Ploen Becks lab</strain>
    </source>
</reference>
<keyword evidence="1" id="KW-0812">Transmembrane</keyword>
<feature type="transmembrane region" description="Helical" evidence="1">
    <location>
        <begin position="55"/>
        <end position="79"/>
    </location>
</feature>
<evidence type="ECO:0000256" key="1">
    <source>
        <dbReference type="SAM" id="Phobius"/>
    </source>
</evidence>
<evidence type="ECO:0000313" key="3">
    <source>
        <dbReference type="Proteomes" id="UP000663879"/>
    </source>
</evidence>
<evidence type="ECO:0000313" key="2">
    <source>
        <dbReference type="EMBL" id="CAF1115047.1"/>
    </source>
</evidence>
<dbReference type="AlphaFoldDB" id="A0A814Q4G8"/>
<feature type="transmembrane region" description="Helical" evidence="1">
    <location>
        <begin position="122"/>
        <end position="141"/>
    </location>
</feature>
<sequence length="357" mass="40401">MSGGSNEIIFYSIGILSVGLSIIVFGLDMIVMIQTTDNASIAMPFFDADISFSDIYIATFFLGLFFMFGLGFSIALGWIDKRNTLIVSTGTIIFLNIPREGIAYKFFICFNQIDYRMVQARAILTFISIIVLSVVHILSVIDEKNQSGNKIEKRIFLFILVTSFLVLIGIGVLNIFTLINLNTDFKKNINPKTIKIGYFTENEIAQIEQNNFIKDSNYTSRIINNLNNIVNSDYKKIADRTCRKSGCYITYIRTLNAQIYCNSKSKNFYSDCSSAEKLVILMKYQKGRGYPIYNCAVVEKNSTCRQGCPGLANHQLYLVQEFNNKVELGWNGFCNCKVKSPRIKLTEDIGLNICDNL</sequence>
<comment type="caution">
    <text evidence="2">The sequence shown here is derived from an EMBL/GenBank/DDBJ whole genome shotgun (WGS) entry which is preliminary data.</text>
</comment>